<sequence length="215" mass="24353">MRVKSLLKQPTFYHWMTAPLFNAGAVRFGKLRSYHTLDTCPKAGLKAWLIFQGVRDGTSYHNQRRWLLYEGYRKEFNELSETLSSLSFEARVRRLSSAEAQGENNAPSLACVHQLMNVIPPATIAAFDFALLVALNKAGERLNLLDGKEAAFSNKDAVKIVQSKYASWYEFHSGCIAGAYFRNPPKDTATLLPAYAQSLLEFSQMPPSMRWDYPF</sequence>
<dbReference type="OrthoDB" id="2626093at2"/>
<reference evidence="2 3" key="1">
    <citation type="submission" date="2018-11" db="EMBL/GenBank/DDBJ databases">
        <title>Genome sequencing of Paenibacillus sp. KCOM 3021 (= ChDC PVNT-B20).</title>
        <authorList>
            <person name="Kook J.-K."/>
            <person name="Park S.-N."/>
            <person name="Lim Y.K."/>
        </authorList>
    </citation>
    <scope>NUCLEOTIDE SEQUENCE [LARGE SCALE GENOMIC DNA]</scope>
    <source>
        <strain evidence="2 3">KCOM 3021</strain>
    </source>
</reference>
<keyword evidence="3" id="KW-1185">Reference proteome</keyword>
<comment type="caution">
    <text evidence="2">The sequence shown here is derived from an EMBL/GenBank/DDBJ whole genome shotgun (WGS) entry which is preliminary data.</text>
</comment>
<dbReference type="EMBL" id="RRCN01000001">
    <property type="protein sequence ID" value="RRJ63913.1"/>
    <property type="molecule type" value="Genomic_DNA"/>
</dbReference>
<gene>
    <name evidence="2" type="ORF">EHV15_13965</name>
</gene>
<dbReference type="Pfam" id="PF06889">
    <property type="entry name" value="DUF1266"/>
    <property type="match status" value="1"/>
</dbReference>
<proteinExistence type="predicted"/>
<accession>A0A3P3U5U1</accession>
<name>A0A3P3U5U1_9BACL</name>
<dbReference type="AlphaFoldDB" id="A0A3P3U5U1"/>
<dbReference type="InterPro" id="IPR009677">
    <property type="entry name" value="DUF1266"/>
</dbReference>
<evidence type="ECO:0000313" key="2">
    <source>
        <dbReference type="EMBL" id="RRJ63913.1"/>
    </source>
</evidence>
<dbReference type="RefSeq" id="WP_128631744.1">
    <property type="nucleotide sequence ID" value="NZ_RRCN01000001.1"/>
</dbReference>
<evidence type="ECO:0000259" key="1">
    <source>
        <dbReference type="Pfam" id="PF06889"/>
    </source>
</evidence>
<organism evidence="2 3">
    <name type="scientific">Paenibacillus oralis</name>
    <dbReference type="NCBI Taxonomy" id="2490856"/>
    <lineage>
        <taxon>Bacteria</taxon>
        <taxon>Bacillati</taxon>
        <taxon>Bacillota</taxon>
        <taxon>Bacilli</taxon>
        <taxon>Bacillales</taxon>
        <taxon>Paenibacillaceae</taxon>
        <taxon>Paenibacillus</taxon>
    </lineage>
</organism>
<protein>
    <submittedName>
        <fullName evidence="2">DUF1266 domain-containing protein</fullName>
    </submittedName>
</protein>
<dbReference type="Proteomes" id="UP000267017">
    <property type="component" value="Unassembled WGS sequence"/>
</dbReference>
<evidence type="ECO:0000313" key="3">
    <source>
        <dbReference type="Proteomes" id="UP000267017"/>
    </source>
</evidence>
<feature type="domain" description="DUF1266" evidence="1">
    <location>
        <begin position="53"/>
        <end position="190"/>
    </location>
</feature>